<sequence>MGDIVRILSFLLVSASYNALDLCEDDRFESPNNDFATFNDPLRMTAALGYSSVGIVVTNNTVQAQLRFKKNNFITLKFGLCTASFTIMKRRNELIIQDVETGKKSTTPHDEFKITFKNDSIIVGNTITIVVLCPTVFTKTKSKNGNGIVTSLLMELLATEWDENLVLSFNNTQLLAEHVAPPESALHNFVHRFESFSLSITMFVMGMIIGLLFGGILMITLYFVCMNKRRKKVIEIIMLEVECALRPLQMKEGSNEAKQRFMMETQEKRTKLHIAKAKLGLLPDIGTDSQTEQRTNRSMLDSPATDPNFKKD</sequence>
<proteinExistence type="predicted"/>
<evidence type="ECO:0000256" key="2">
    <source>
        <dbReference type="SAM" id="Phobius"/>
    </source>
</evidence>
<keyword evidence="2" id="KW-1133">Transmembrane helix</keyword>
<protein>
    <submittedName>
        <fullName evidence="4">Uncharacterized protein</fullName>
    </submittedName>
</protein>
<keyword evidence="5" id="KW-1185">Reference proteome</keyword>
<evidence type="ECO:0000256" key="1">
    <source>
        <dbReference type="SAM" id="MobiDB-lite"/>
    </source>
</evidence>
<dbReference type="EMBL" id="CAJFCW020000006">
    <property type="protein sequence ID" value="CAG9128593.1"/>
    <property type="molecule type" value="Genomic_DNA"/>
</dbReference>
<dbReference type="AlphaFoldDB" id="A0A811LT39"/>
<comment type="caution">
    <text evidence="4">The sequence shown here is derived from an EMBL/GenBank/DDBJ whole genome shotgun (WGS) entry which is preliminary data.</text>
</comment>
<name>A0A811LT39_9BILA</name>
<feature type="compositionally biased region" description="Polar residues" evidence="1">
    <location>
        <begin position="287"/>
        <end position="299"/>
    </location>
</feature>
<feature type="transmembrane region" description="Helical" evidence="2">
    <location>
        <begin position="200"/>
        <end position="224"/>
    </location>
</feature>
<keyword evidence="2" id="KW-0472">Membrane</keyword>
<dbReference type="OrthoDB" id="10630861at2759"/>
<evidence type="ECO:0000313" key="4">
    <source>
        <dbReference type="EMBL" id="CAD5231243.1"/>
    </source>
</evidence>
<reference evidence="4" key="1">
    <citation type="submission" date="2020-09" db="EMBL/GenBank/DDBJ databases">
        <authorList>
            <person name="Kikuchi T."/>
        </authorList>
    </citation>
    <scope>NUCLEOTIDE SEQUENCE</scope>
    <source>
        <strain evidence="4">SH1</strain>
    </source>
</reference>
<keyword evidence="2" id="KW-0812">Transmembrane</keyword>
<evidence type="ECO:0000256" key="3">
    <source>
        <dbReference type="SAM" id="SignalP"/>
    </source>
</evidence>
<accession>A0A811LT39</accession>
<organism evidence="4 5">
    <name type="scientific">Bursaphelenchus okinawaensis</name>
    <dbReference type="NCBI Taxonomy" id="465554"/>
    <lineage>
        <taxon>Eukaryota</taxon>
        <taxon>Metazoa</taxon>
        <taxon>Ecdysozoa</taxon>
        <taxon>Nematoda</taxon>
        <taxon>Chromadorea</taxon>
        <taxon>Rhabditida</taxon>
        <taxon>Tylenchina</taxon>
        <taxon>Tylenchomorpha</taxon>
        <taxon>Aphelenchoidea</taxon>
        <taxon>Aphelenchoididae</taxon>
        <taxon>Bursaphelenchus</taxon>
    </lineage>
</organism>
<keyword evidence="3" id="KW-0732">Signal</keyword>
<dbReference type="Proteomes" id="UP000614601">
    <property type="component" value="Unassembled WGS sequence"/>
</dbReference>
<gene>
    <name evidence="4" type="ORF">BOKJ2_LOCUS14544</name>
</gene>
<feature type="signal peptide" evidence="3">
    <location>
        <begin position="1"/>
        <end position="19"/>
    </location>
</feature>
<dbReference type="EMBL" id="CAJFDH010000006">
    <property type="protein sequence ID" value="CAD5231243.1"/>
    <property type="molecule type" value="Genomic_DNA"/>
</dbReference>
<feature type="chain" id="PRO_5044131760" evidence="3">
    <location>
        <begin position="20"/>
        <end position="312"/>
    </location>
</feature>
<evidence type="ECO:0000313" key="5">
    <source>
        <dbReference type="Proteomes" id="UP000614601"/>
    </source>
</evidence>
<dbReference type="Proteomes" id="UP000783686">
    <property type="component" value="Unassembled WGS sequence"/>
</dbReference>
<feature type="region of interest" description="Disordered" evidence="1">
    <location>
        <begin position="284"/>
        <end position="312"/>
    </location>
</feature>